<accession>A0A1E5IS53</accession>
<feature type="region of interest" description="Disordered" evidence="2">
    <location>
        <begin position="81"/>
        <end position="151"/>
    </location>
</feature>
<dbReference type="EMBL" id="MCBT01000043">
    <property type="protein sequence ID" value="OEG73379.1"/>
    <property type="molecule type" value="Genomic_DNA"/>
</dbReference>
<dbReference type="STRING" id="23.BEL05_14025"/>
<evidence type="ECO:0000256" key="2">
    <source>
        <dbReference type="SAM" id="MobiDB-lite"/>
    </source>
</evidence>
<dbReference type="Gene3D" id="1.25.40.10">
    <property type="entry name" value="Tetratricopeptide repeat domain"/>
    <property type="match status" value="2"/>
</dbReference>
<dbReference type="InterPro" id="IPR011990">
    <property type="entry name" value="TPR-like_helical_dom_sf"/>
</dbReference>
<dbReference type="PROSITE" id="PS50005">
    <property type="entry name" value="TPR"/>
    <property type="match status" value="1"/>
</dbReference>
<keyword evidence="3" id="KW-0472">Membrane</keyword>
<sequence length="390" mass="43167">MSVINTMLKDLDKRQQSHDLDELPVPPLQYQGRQPHRLPWVLLIIFASLLLIGGGLGWSQLSQLRHDNALLTQQVEDAHTDKVADTPISAETDSGSVEPARGEAKPAQMTTKLTADKTIEQNRSQQRQQSNVPSANTQDKPKNPATPDEVPVQITAETVTVTQKPPVTAVKQAPKKVDRTTQSTPLSGKMAVTEVRLTPKQLAEKRFALGMAAQNEGRQSEALGYFSEALRLSPQMHKARQHLAALYYGQGMFIEAQSILEQGLSLYPLELDYALLLARVREAGGDKASALTALALIPDSHLLAKDKWTMQSQLAQQLGQYELSEASYRQLARLEPSQGRWWMGLGYALDSQQKYVMANQAYKQALKQSGLSNEAISYVESRLAQLGEFE</sequence>
<dbReference type="SUPFAM" id="SSF48452">
    <property type="entry name" value="TPR-like"/>
    <property type="match status" value="1"/>
</dbReference>
<name>A0A1E5IS53_SHECO</name>
<dbReference type="SMART" id="SM00028">
    <property type="entry name" value="TPR"/>
    <property type="match status" value="3"/>
</dbReference>
<dbReference type="RefSeq" id="WP_069671536.1">
    <property type="nucleotide sequence ID" value="NZ_MCBT01000043.1"/>
</dbReference>
<keyword evidence="3" id="KW-1133">Transmembrane helix</keyword>
<dbReference type="Pfam" id="PF13432">
    <property type="entry name" value="TPR_16"/>
    <property type="match status" value="1"/>
</dbReference>
<protein>
    <submittedName>
        <fullName evidence="4">Uncharacterized protein</fullName>
    </submittedName>
</protein>
<comment type="caution">
    <text evidence="4">The sequence shown here is derived from an EMBL/GenBank/DDBJ whole genome shotgun (WGS) entry which is preliminary data.</text>
</comment>
<feature type="transmembrane region" description="Helical" evidence="3">
    <location>
        <begin position="38"/>
        <end position="58"/>
    </location>
</feature>
<evidence type="ECO:0000256" key="3">
    <source>
        <dbReference type="SAM" id="Phobius"/>
    </source>
</evidence>
<dbReference type="Proteomes" id="UP000095230">
    <property type="component" value="Unassembled WGS sequence"/>
</dbReference>
<keyword evidence="1" id="KW-0802">TPR repeat</keyword>
<dbReference type="InterPro" id="IPR019734">
    <property type="entry name" value="TPR_rpt"/>
</dbReference>
<evidence type="ECO:0000313" key="5">
    <source>
        <dbReference type="Proteomes" id="UP000095230"/>
    </source>
</evidence>
<keyword evidence="3" id="KW-0812">Transmembrane</keyword>
<dbReference type="Pfam" id="PF14559">
    <property type="entry name" value="TPR_19"/>
    <property type="match status" value="1"/>
</dbReference>
<feature type="repeat" description="TPR" evidence="1">
    <location>
        <begin position="203"/>
        <end position="236"/>
    </location>
</feature>
<reference evidence="4 5" key="1">
    <citation type="submission" date="2016-07" db="EMBL/GenBank/DDBJ databases">
        <title>Whole-genome of two Shewanella species isolated from a digestive organ of sea cucumber Apostichopus japonicus Selenka 1867.</title>
        <authorList>
            <person name="Hong H.-H."/>
            <person name="Choi H."/>
            <person name="Cheon S."/>
            <person name="Oh J.-S."/>
            <person name="Lee H.-G."/>
            <person name="Park C."/>
        </authorList>
    </citation>
    <scope>NUCLEOTIDE SEQUENCE [LARGE SCALE GENOMIC DNA]</scope>
    <source>
        <strain evidence="4 5">CSB03KR</strain>
    </source>
</reference>
<evidence type="ECO:0000313" key="4">
    <source>
        <dbReference type="EMBL" id="OEG73379.1"/>
    </source>
</evidence>
<dbReference type="AlphaFoldDB" id="A0A1E5IS53"/>
<organism evidence="4 5">
    <name type="scientific">Shewanella colwelliana</name>
    <name type="common">Alteromonas colwelliana</name>
    <dbReference type="NCBI Taxonomy" id="23"/>
    <lineage>
        <taxon>Bacteria</taxon>
        <taxon>Pseudomonadati</taxon>
        <taxon>Pseudomonadota</taxon>
        <taxon>Gammaproteobacteria</taxon>
        <taxon>Alteromonadales</taxon>
        <taxon>Shewanellaceae</taxon>
        <taxon>Shewanella</taxon>
    </lineage>
</organism>
<proteinExistence type="predicted"/>
<gene>
    <name evidence="4" type="ORF">BEL05_14025</name>
</gene>
<evidence type="ECO:0000256" key="1">
    <source>
        <dbReference type="PROSITE-ProRule" id="PRU00339"/>
    </source>
</evidence>
<feature type="compositionally biased region" description="Low complexity" evidence="2">
    <location>
        <begin position="121"/>
        <end position="131"/>
    </location>
</feature>